<dbReference type="SMART" id="SM00369">
    <property type="entry name" value="LRR_TYP"/>
    <property type="match status" value="7"/>
</dbReference>
<dbReference type="GO" id="GO:0005886">
    <property type="term" value="C:plasma membrane"/>
    <property type="evidence" value="ECO:0007669"/>
    <property type="project" value="UniProtKB-SubCell"/>
</dbReference>
<evidence type="ECO:0000256" key="4">
    <source>
        <dbReference type="ARBA" id="ARBA00022614"/>
    </source>
</evidence>
<dbReference type="FunFam" id="3.80.10.10:FF:000041">
    <property type="entry name" value="LRR receptor-like serine/threonine-protein kinase ERECTA"/>
    <property type="match status" value="2"/>
</dbReference>
<dbReference type="InterPro" id="IPR032675">
    <property type="entry name" value="LRR_dom_sf"/>
</dbReference>
<evidence type="ECO:0000256" key="5">
    <source>
        <dbReference type="ARBA" id="ARBA00022729"/>
    </source>
</evidence>
<evidence type="ECO:0000256" key="8">
    <source>
        <dbReference type="ARBA" id="ARBA00022840"/>
    </source>
</evidence>
<dbReference type="SUPFAM" id="SSF52058">
    <property type="entry name" value="L domain-like"/>
    <property type="match status" value="1"/>
</dbReference>
<keyword evidence="7" id="KW-0547">Nucleotide-binding</keyword>
<dbReference type="Gene3D" id="3.80.10.10">
    <property type="entry name" value="Ribonuclease Inhibitor"/>
    <property type="match status" value="2"/>
</dbReference>
<dbReference type="SMART" id="SM00365">
    <property type="entry name" value="LRR_SD22"/>
    <property type="match status" value="3"/>
</dbReference>
<evidence type="ECO:0000256" key="6">
    <source>
        <dbReference type="ARBA" id="ARBA00022737"/>
    </source>
</evidence>
<dbReference type="InterPro" id="IPR051716">
    <property type="entry name" value="Plant_RL_S/T_kinase"/>
</dbReference>
<dbReference type="Pfam" id="PF13855">
    <property type="entry name" value="LRR_8"/>
    <property type="match status" value="1"/>
</dbReference>
<proteinExistence type="predicted"/>
<feature type="non-terminal residue" evidence="9">
    <location>
        <position position="1"/>
    </location>
</feature>
<evidence type="ECO:0000256" key="1">
    <source>
        <dbReference type="ARBA" id="ARBA00004167"/>
    </source>
</evidence>
<feature type="non-terminal residue" evidence="9">
    <location>
        <position position="698"/>
    </location>
</feature>
<reference evidence="9" key="1">
    <citation type="submission" date="2018-05" db="EMBL/GenBank/DDBJ databases">
        <authorList>
            <person name="Lanie J.A."/>
            <person name="Ng W.-L."/>
            <person name="Kazmierczak K.M."/>
            <person name="Andrzejewski T.M."/>
            <person name="Davidsen T.M."/>
            <person name="Wayne K.J."/>
            <person name="Tettelin H."/>
            <person name="Glass J.I."/>
            <person name="Rusch D."/>
            <person name="Podicherti R."/>
            <person name="Tsui H.-C.T."/>
            <person name="Winkler M.E."/>
        </authorList>
    </citation>
    <scope>NUCLEOTIDE SEQUENCE</scope>
</reference>
<protein>
    <submittedName>
        <fullName evidence="9">Uncharacterized protein</fullName>
    </submittedName>
</protein>
<dbReference type="FunFam" id="3.80.10.10:FF:000383">
    <property type="entry name" value="Leucine-rich repeat receptor protein kinase EMS1"/>
    <property type="match status" value="1"/>
</dbReference>
<evidence type="ECO:0000256" key="7">
    <source>
        <dbReference type="ARBA" id="ARBA00022741"/>
    </source>
</evidence>
<keyword evidence="6" id="KW-0677">Repeat</keyword>
<dbReference type="EMBL" id="UINC01016074">
    <property type="protein sequence ID" value="SVA67220.1"/>
    <property type="molecule type" value="Genomic_DNA"/>
</dbReference>
<dbReference type="SUPFAM" id="SSF52047">
    <property type="entry name" value="RNI-like"/>
    <property type="match status" value="1"/>
</dbReference>
<keyword evidence="8" id="KW-0067">ATP-binding</keyword>
<name>A0A381XRF1_9ZZZZ</name>
<organism evidence="9">
    <name type="scientific">marine metagenome</name>
    <dbReference type="NCBI Taxonomy" id="408172"/>
    <lineage>
        <taxon>unclassified sequences</taxon>
        <taxon>metagenomes</taxon>
        <taxon>ecological metagenomes</taxon>
    </lineage>
</organism>
<dbReference type="GO" id="GO:0005524">
    <property type="term" value="F:ATP binding"/>
    <property type="evidence" value="ECO:0007669"/>
    <property type="project" value="UniProtKB-KW"/>
</dbReference>
<dbReference type="Pfam" id="PF00560">
    <property type="entry name" value="LRR_1"/>
    <property type="match status" value="4"/>
</dbReference>
<dbReference type="PANTHER" id="PTHR48053">
    <property type="entry name" value="LEUCINE RICH REPEAT FAMILY PROTEIN, EXPRESSED"/>
    <property type="match status" value="1"/>
</dbReference>
<keyword evidence="3" id="KW-1003">Cell membrane</keyword>
<dbReference type="InterPro" id="IPR001611">
    <property type="entry name" value="Leu-rich_rpt"/>
</dbReference>
<dbReference type="AlphaFoldDB" id="A0A381XRF1"/>
<dbReference type="InterPro" id="IPR003591">
    <property type="entry name" value="Leu-rich_rpt_typical-subtyp"/>
</dbReference>
<evidence type="ECO:0000313" key="9">
    <source>
        <dbReference type="EMBL" id="SVA67220.1"/>
    </source>
</evidence>
<keyword evidence="3" id="KW-0472">Membrane</keyword>
<comment type="subcellular location">
    <subcellularLocation>
        <location evidence="2">Cell membrane</location>
    </subcellularLocation>
    <subcellularLocation>
        <location evidence="1">Membrane</location>
        <topology evidence="1">Single-pass membrane protein</topology>
    </subcellularLocation>
</comment>
<accession>A0A381XRF1</accession>
<keyword evidence="5" id="KW-0732">Signal</keyword>
<evidence type="ECO:0000256" key="3">
    <source>
        <dbReference type="ARBA" id="ARBA00022475"/>
    </source>
</evidence>
<keyword evidence="4" id="KW-0433">Leucine-rich repeat</keyword>
<dbReference type="PANTHER" id="PTHR48053:SF126">
    <property type="entry name" value="MDIS1-INTERACTING RECEPTOR LIKE KINASE 2-LIKE ISOFORM X1"/>
    <property type="match status" value="1"/>
</dbReference>
<evidence type="ECO:0000256" key="2">
    <source>
        <dbReference type="ARBA" id="ARBA00004236"/>
    </source>
</evidence>
<sequence>MHKYILLLLLIGLAWGQDCPPLDNIDPEILCIAADGTDGVVIFEECYSIENTTEISFDIFGGTMATEWAGWQAGDTIPREIGLLTNLTHLKMRGILRTTDYRYGNVIPEEICHLTNLEELDLSNNALGCHRYIWNTANGSYQFDNCNETCEESGECSAEIPSQIGYLTNLKKLSLGDNNIPGEIPSTIGNLVNLKALSLGENALTGSIPTEIGNLTSLLVMDLQMNELTGSIPSTIGNLLNLGVEDGYYYILSGGDYWPALNLSHNFLTGSIPPEIGNLTEIEQLALWHNKLSGSIPPEIGNMTSLRILDLRYNSLSGLIPPELGNLSNMNQLWLGSNNLRGAIPEELCNIELCGNDCNNSSYVFGGNDLCPPYPECFDSWQYDSSPTGNIIYSQQCNPYPDCPNGYIPIANTPPIDFYSCPVPSLHFVDETYKHFLEYDGQCFNQEDLNVLQDMIDINDSFSGLEPLEIGSQIWRGEHGFRRLEALSFRDYENVPSEYNDHDGNADIDLIPQSIGNFDELGWLNLSDTPIESIPESIADLDALRTLVWDNANLTGSIPSELGNMNSLKFLSLQNNDLTGSIPPELGYLNLGHLWLKKNQLTGEVPYEIWAMTPVSESGTPQNLSLILRENELSGIIPEEICELDHNWNNYDLIDIRNNNFCAPYPSCLVNRMGQQDTTNCAQTSIIKPIVPITFYLH</sequence>
<gene>
    <name evidence="9" type="ORF">METZ01_LOCUS120074</name>
</gene>